<reference evidence="4" key="1">
    <citation type="submission" date="2016-10" db="EMBL/GenBank/DDBJ databases">
        <authorList>
            <person name="Varghese N."/>
            <person name="Submissions S."/>
        </authorList>
    </citation>
    <scope>NUCLEOTIDE SEQUENCE [LARGE SCALE GENOMIC DNA]</scope>
    <source>
        <strain evidence="4">CGMCC 4.6825</strain>
    </source>
</reference>
<dbReference type="AlphaFoldDB" id="A0A1H9WJT7"/>
<dbReference type="Proteomes" id="UP000182841">
    <property type="component" value="Unassembled WGS sequence"/>
</dbReference>
<keyword evidence="4" id="KW-1185">Reference proteome</keyword>
<gene>
    <name evidence="3" type="ORF">SAMN05421870_11871</name>
</gene>
<evidence type="ECO:0000313" key="4">
    <source>
        <dbReference type="Proteomes" id="UP000182841"/>
    </source>
</evidence>
<feature type="domain" description="Transcription regulator PadR N-terminal" evidence="1">
    <location>
        <begin position="8"/>
        <end position="81"/>
    </location>
</feature>
<dbReference type="RefSeq" id="WP_075003232.1">
    <property type="nucleotide sequence ID" value="NZ_FOGO01000018.1"/>
</dbReference>
<feature type="domain" description="Transcription regulator PadR C-terminal" evidence="2">
    <location>
        <begin position="97"/>
        <end position="169"/>
    </location>
</feature>
<organism evidence="3 4">
    <name type="scientific">Streptomyces qinglanensis</name>
    <dbReference type="NCBI Taxonomy" id="943816"/>
    <lineage>
        <taxon>Bacteria</taxon>
        <taxon>Bacillati</taxon>
        <taxon>Actinomycetota</taxon>
        <taxon>Actinomycetes</taxon>
        <taxon>Kitasatosporales</taxon>
        <taxon>Streptomycetaceae</taxon>
        <taxon>Streptomyces</taxon>
    </lineage>
</organism>
<dbReference type="Gene3D" id="1.10.10.10">
    <property type="entry name" value="Winged helix-like DNA-binding domain superfamily/Winged helix DNA-binding domain"/>
    <property type="match status" value="1"/>
</dbReference>
<dbReference type="Pfam" id="PF10400">
    <property type="entry name" value="Vir_act_alpha_C"/>
    <property type="match status" value="1"/>
</dbReference>
<dbReference type="Pfam" id="PF03551">
    <property type="entry name" value="PadR"/>
    <property type="match status" value="1"/>
</dbReference>
<keyword evidence="3" id="KW-0238">DNA-binding</keyword>
<dbReference type="OrthoDB" id="3186544at2"/>
<evidence type="ECO:0000259" key="1">
    <source>
        <dbReference type="Pfam" id="PF03551"/>
    </source>
</evidence>
<dbReference type="PANTHER" id="PTHR43252">
    <property type="entry name" value="TRANSCRIPTIONAL REGULATOR YQJI"/>
    <property type="match status" value="1"/>
</dbReference>
<dbReference type="InterPro" id="IPR036388">
    <property type="entry name" value="WH-like_DNA-bd_sf"/>
</dbReference>
<evidence type="ECO:0000313" key="3">
    <source>
        <dbReference type="EMBL" id="SES34091.1"/>
    </source>
</evidence>
<proteinExistence type="predicted"/>
<dbReference type="InterPro" id="IPR018309">
    <property type="entry name" value="Tscrpt_reg_PadR_C"/>
</dbReference>
<sequence length="179" mass="19491">MSTAAHVLLALLAAGPLHGYDLKKAHDLRFPKAKPMAFGQVYATLGRLERDGLVEQTGTDRDGGPDRTLFALTDAGHRALDTWLAAVETPAPYVSSDLLAKVVVALLVADPEQARTWLSAQRRAHTARLRELTALKADPTTGLGDVIAADFALTHLDADLRWMQTTLERVTDLHREIHG</sequence>
<dbReference type="EMBL" id="FOGO01000018">
    <property type="protein sequence ID" value="SES34091.1"/>
    <property type="molecule type" value="Genomic_DNA"/>
</dbReference>
<dbReference type="InterPro" id="IPR036390">
    <property type="entry name" value="WH_DNA-bd_sf"/>
</dbReference>
<dbReference type="InterPro" id="IPR005149">
    <property type="entry name" value="Tscrpt_reg_PadR_N"/>
</dbReference>
<dbReference type="PANTHER" id="PTHR43252:SF6">
    <property type="entry name" value="NEGATIVE TRANSCRIPTION REGULATOR PADR"/>
    <property type="match status" value="1"/>
</dbReference>
<protein>
    <submittedName>
        <fullName evidence="3">DNA-binding transcriptional regulator, PadR family</fullName>
    </submittedName>
</protein>
<name>A0A1H9WJT7_9ACTN</name>
<accession>A0A1H9WJT7</accession>
<dbReference type="SUPFAM" id="SSF46785">
    <property type="entry name" value="Winged helix' DNA-binding domain"/>
    <property type="match status" value="1"/>
</dbReference>
<dbReference type="GO" id="GO:0003677">
    <property type="term" value="F:DNA binding"/>
    <property type="evidence" value="ECO:0007669"/>
    <property type="project" value="UniProtKB-KW"/>
</dbReference>
<evidence type="ECO:0000259" key="2">
    <source>
        <dbReference type="Pfam" id="PF10400"/>
    </source>
</evidence>